<keyword evidence="4" id="KW-0816">Tricarboxylic acid cycle</keyword>
<dbReference type="NCBIfam" id="TIGR00239">
    <property type="entry name" value="2oxo_dh_E1"/>
    <property type="match status" value="1"/>
</dbReference>
<reference evidence="14" key="2">
    <citation type="submission" date="2022-05" db="EMBL/GenBank/DDBJ databases">
        <authorList>
            <person name="Kim J.-S."/>
            <person name="Lee K."/>
            <person name="Suh M."/>
            <person name="Eom M."/>
            <person name="Kim J.-S."/>
            <person name="Kim D.-S."/>
            <person name="Ko S.-H."/>
            <person name="Shin Y."/>
            <person name="Lee J.-S."/>
        </authorList>
    </citation>
    <scope>NUCLEOTIDE SEQUENCE</scope>
    <source>
        <strain evidence="14">N237</strain>
    </source>
</reference>
<evidence type="ECO:0000259" key="13">
    <source>
        <dbReference type="SMART" id="SM00861"/>
    </source>
</evidence>
<evidence type="ECO:0000313" key="15">
    <source>
        <dbReference type="Proteomes" id="UP001056336"/>
    </source>
</evidence>
<dbReference type="RefSeq" id="WP_249773723.1">
    <property type="nucleotide sequence ID" value="NZ_CP097332.1"/>
</dbReference>
<dbReference type="InterPro" id="IPR011603">
    <property type="entry name" value="2oxoglutarate_DH_E1"/>
</dbReference>
<dbReference type="InterPro" id="IPR029061">
    <property type="entry name" value="THDP-binding"/>
</dbReference>
<organism evidence="14 15">
    <name type="scientific">Jatrophihabitans telluris</name>
    <dbReference type="NCBI Taxonomy" id="2038343"/>
    <lineage>
        <taxon>Bacteria</taxon>
        <taxon>Bacillati</taxon>
        <taxon>Actinomycetota</taxon>
        <taxon>Actinomycetes</taxon>
        <taxon>Jatrophihabitantales</taxon>
        <taxon>Jatrophihabitantaceae</taxon>
        <taxon>Jatrophihabitans</taxon>
    </lineage>
</organism>
<keyword evidence="6" id="KW-0460">Magnesium</keyword>
<dbReference type="InterPro" id="IPR032106">
    <property type="entry name" value="2-oxogl_dehyd_N"/>
</dbReference>
<feature type="domain" description="Transketolase-like pyrimidine-binding" evidence="13">
    <location>
        <begin position="940"/>
        <end position="1133"/>
    </location>
</feature>
<feature type="region of interest" description="Disordered" evidence="12">
    <location>
        <begin position="113"/>
        <end position="160"/>
    </location>
</feature>
<evidence type="ECO:0000256" key="12">
    <source>
        <dbReference type="SAM" id="MobiDB-lite"/>
    </source>
</evidence>
<feature type="compositionally biased region" description="Low complexity" evidence="12">
    <location>
        <begin position="113"/>
        <end position="138"/>
    </location>
</feature>
<name>A0ABY4R1Z6_9ACTN</name>
<dbReference type="EMBL" id="CP097332">
    <property type="protein sequence ID" value="UQX89828.1"/>
    <property type="molecule type" value="Genomic_DNA"/>
</dbReference>
<dbReference type="InterPro" id="IPR001078">
    <property type="entry name" value="2-oxoacid_DH_actylTfrase"/>
</dbReference>
<dbReference type="Pfam" id="PF00676">
    <property type="entry name" value="E1_dh"/>
    <property type="match status" value="1"/>
</dbReference>
<dbReference type="InterPro" id="IPR001017">
    <property type="entry name" value="DH_E1"/>
</dbReference>
<evidence type="ECO:0000256" key="5">
    <source>
        <dbReference type="ARBA" id="ARBA00022723"/>
    </source>
</evidence>
<evidence type="ECO:0000256" key="7">
    <source>
        <dbReference type="ARBA" id="ARBA00023002"/>
    </source>
</evidence>
<keyword evidence="7" id="KW-0560">Oxidoreductase</keyword>
<accession>A0ABY4R1Z6</accession>
<dbReference type="Pfam" id="PF16078">
    <property type="entry name" value="2-oxogl_dehyd_N"/>
    <property type="match status" value="1"/>
</dbReference>
<dbReference type="PANTHER" id="PTHR23152:SF4">
    <property type="entry name" value="2-OXOADIPATE DEHYDROGENASE COMPLEX COMPONENT E1"/>
    <property type="match status" value="1"/>
</dbReference>
<dbReference type="EC" id="4.1.1.71" evidence="14"/>
<dbReference type="Pfam" id="PF02779">
    <property type="entry name" value="Transket_pyr"/>
    <property type="match status" value="1"/>
</dbReference>
<dbReference type="InterPro" id="IPR005475">
    <property type="entry name" value="Transketolase-like_Pyr-bd"/>
</dbReference>
<dbReference type="Gene3D" id="3.40.50.11610">
    <property type="entry name" value="Multifunctional 2-oxoglutarate metabolism enzyme, C-terminal domain"/>
    <property type="match status" value="1"/>
</dbReference>
<dbReference type="Gene3D" id="3.40.50.12470">
    <property type="match status" value="1"/>
</dbReference>
<comment type="catalytic activity">
    <reaction evidence="10">
        <text>N(6)-[(R)-lipoyl]-L-lysyl-[protein] + 2-oxoglutarate + H(+) = N(6)-[(R)-S(8)-succinyldihydrolipoyl]-L-lysyl-[protein] + CO2</text>
        <dbReference type="Rhea" id="RHEA:12188"/>
        <dbReference type="Rhea" id="RHEA-COMP:10474"/>
        <dbReference type="Rhea" id="RHEA-COMP:20092"/>
        <dbReference type="ChEBI" id="CHEBI:15378"/>
        <dbReference type="ChEBI" id="CHEBI:16526"/>
        <dbReference type="ChEBI" id="CHEBI:16810"/>
        <dbReference type="ChEBI" id="CHEBI:83099"/>
        <dbReference type="ChEBI" id="CHEBI:83120"/>
        <dbReference type="EC" id="1.2.4.2"/>
    </reaction>
</comment>
<dbReference type="GO" id="GO:0008683">
    <property type="term" value="F:2-oxoglutarate decarboxylase activity"/>
    <property type="evidence" value="ECO:0007669"/>
    <property type="project" value="UniProtKB-EC"/>
</dbReference>
<evidence type="ECO:0000256" key="2">
    <source>
        <dbReference type="ARBA" id="ARBA00001964"/>
    </source>
</evidence>
<dbReference type="Pfam" id="PF00198">
    <property type="entry name" value="2-oxoacid_dh"/>
    <property type="match status" value="1"/>
</dbReference>
<evidence type="ECO:0000256" key="4">
    <source>
        <dbReference type="ARBA" id="ARBA00022532"/>
    </source>
</evidence>
<keyword evidence="15" id="KW-1185">Reference proteome</keyword>
<dbReference type="NCBIfam" id="NF008907">
    <property type="entry name" value="PRK12270.1"/>
    <property type="match status" value="1"/>
</dbReference>
<dbReference type="InterPro" id="IPR031717">
    <property type="entry name" value="ODO-1/KGD_C"/>
</dbReference>
<dbReference type="InterPro" id="IPR042179">
    <property type="entry name" value="KGD_C_sf"/>
</dbReference>
<evidence type="ECO:0000313" key="14">
    <source>
        <dbReference type="EMBL" id="UQX89828.1"/>
    </source>
</evidence>
<dbReference type="Proteomes" id="UP001056336">
    <property type="component" value="Chromosome"/>
</dbReference>
<dbReference type="Gene3D" id="3.30.559.10">
    <property type="entry name" value="Chloramphenicol acetyltransferase-like domain"/>
    <property type="match status" value="1"/>
</dbReference>
<dbReference type="PANTHER" id="PTHR23152">
    <property type="entry name" value="2-OXOGLUTARATE DEHYDROGENASE"/>
    <property type="match status" value="1"/>
</dbReference>
<evidence type="ECO:0000256" key="1">
    <source>
        <dbReference type="ARBA" id="ARBA00001946"/>
    </source>
</evidence>
<reference evidence="14" key="1">
    <citation type="journal article" date="2018" name="Int. J. Syst. Evol. Microbiol.">
        <title>Jatrophihabitans telluris sp. nov., isolated from sediment soil of lava forest wetlands and the emended description of the genus Jatrophihabitans.</title>
        <authorList>
            <person name="Lee K.C."/>
            <person name="Suh M.K."/>
            <person name="Eom M.K."/>
            <person name="Kim K.K."/>
            <person name="Kim J.S."/>
            <person name="Kim D.S."/>
            <person name="Ko S.H."/>
            <person name="Shin Y.K."/>
            <person name="Lee J.S."/>
        </authorList>
    </citation>
    <scope>NUCLEOTIDE SEQUENCE</scope>
    <source>
        <strain evidence="14">N237</strain>
    </source>
</reference>
<comment type="cofactor">
    <cofactor evidence="2">
        <name>thiamine diphosphate</name>
        <dbReference type="ChEBI" id="CHEBI:58937"/>
    </cofactor>
</comment>
<gene>
    <name evidence="14" type="ORF">M6D93_07440</name>
</gene>
<evidence type="ECO:0000256" key="6">
    <source>
        <dbReference type="ARBA" id="ARBA00022842"/>
    </source>
</evidence>
<proteinExistence type="predicted"/>
<dbReference type="CDD" id="cd02016">
    <property type="entry name" value="TPP_E1_OGDC_like"/>
    <property type="match status" value="1"/>
</dbReference>
<protein>
    <submittedName>
        <fullName evidence="14">Multifunctional oxoglutarate decarboxylase/oxoglutarate dehydrogenase thiamine pyrophosphate-binding subunit/dihydrolipoyllysine-residue succinyltransferase subunit</fullName>
        <ecNumber evidence="14">4.1.1.71</ecNumber>
    </submittedName>
</protein>
<keyword evidence="14" id="KW-0456">Lyase</keyword>
<dbReference type="SUPFAM" id="SSF52518">
    <property type="entry name" value="Thiamin diphosphate-binding fold (THDP-binding)"/>
    <property type="match status" value="2"/>
</dbReference>
<evidence type="ECO:0000256" key="11">
    <source>
        <dbReference type="ARBA" id="ARBA00052761"/>
    </source>
</evidence>
<dbReference type="Pfam" id="PF16870">
    <property type="entry name" value="OxoGdeHyase_C"/>
    <property type="match status" value="1"/>
</dbReference>
<evidence type="ECO:0000256" key="8">
    <source>
        <dbReference type="ARBA" id="ARBA00023052"/>
    </source>
</evidence>
<evidence type="ECO:0000256" key="10">
    <source>
        <dbReference type="ARBA" id="ARBA00051911"/>
    </source>
</evidence>
<comment type="pathway">
    <text evidence="3">Carbohydrate metabolism; tricarboxylic acid cycle; succinyl-CoA from 2-oxoglutarate (dehydrogenase route): step 1/1.</text>
</comment>
<sequence length="1281" mass="138522">MTVQSSTGEPSVSEPDFGANEWLVEEMYERYLADPKTVDAAWHDFFADYRPPVGGASGSTSNGRAAATADPEAQAAAVTEAATVSPGAAASTAASSAASTAAGAASAASTASAADSSGQTGAPNAAGSAAAAPSNGTSKSAGAHAAPAEATRPSWTTPTVAPVAADSAGSITTLRGAPARVVQNMQASLEIPTATSVRAVPAKLIADNRIVINNHLRRARGGKISFTHLIGYAVVKALRTHPEMNNSFALTAEGKPAMVTPEHVNFGLAIDLPGKDGARSLVVASIKQAETMDFAGFWGAYEDIIRRARAGKLTADDFAGSTISLTNPGTIGTNHSVPRLMQGQGTIIGVGAMEYPAQYSGMSEESLTATAISKIMTLTSTYDHRIIQGAQSGEFLRRIHELLLGGDDFYYEIFRSLRIPYEPVVWLTDREFTHEGQIDKAARVVELINAYRSSGHLMADTDPLEFKIRNHPDLDITKHGLTLWDLDREFPVGGFAGQKLMKLRDILGVLRDAYCRRVGVEYMHIIDPEERAWIQQHIEIKNDAPTRDEQKHILSRLNVAEAFETFLQTKYVGQKRFSLEGGETVIALLDAVLSAAAEQELDEVVIGMPHRGRLNVLANIVGKPYAKIFNEFEGNIDPGTAQGSGDVKYHLGAHGTYNSPSGKQIDVELTANPSHLEAVNPVLEGIVRAKQDELDKGESGFTVLPLLMHGDAAFAGQGVVAETLNLSQLRGYRTGGTVHVVVNNQVGFTTSPSASRSSLYCTDIARMISAPIFHVNGDDPEACVRVARMAVDYRRTFKKDVVIDMVCYRRRGHNEADNPSFTQPLMYDIIDNKRSVRKLYTEALIGRGDITLADAEEALKDFQAQLEKVFLETRGATGRPTPEPVMESSKAPREIQTAISAELIKTMGELYANHPEGFTIHPRLKPQIDRRVAMTTGGDVDWSTAELLAFGSLTVDGHSVRLAGQDSRRGTFTQRHAVLIDRHNGEEYTPLRYIPNQTAQFRTYDSLLSEYAAMGFEYGYSVANPNALVCWEAQFGDFADGAQTIVDEFIASGEAKWGQRSSVTLLLPHGYEGQGPDHSSGRPERFLQLAAENNMNIAMCSSPANYFHLLRRQALTDVRRPLIAFTPKSLLRLKAAVSQLEEFTSGTFRPVIGDPAVDPSGVSRVVLSSGKIYYDLVHARTEAKRSDVALVRVEQLYPLPGEEISAELAKYPNAQLIWAQEEPANQGGYPFIALNLPEVLSGHGDNRPIYRASRKPSASPAVGSASIHEAQQREVVATALG</sequence>
<comment type="catalytic activity">
    <reaction evidence="11">
        <text>N(6)-[(R)-dihydrolipoyl]-L-lysyl-[protein] + succinyl-CoA = N(6)-[(R)-S(8)-succinyldihydrolipoyl]-L-lysyl-[protein] + CoA</text>
        <dbReference type="Rhea" id="RHEA:15213"/>
        <dbReference type="Rhea" id="RHEA-COMP:10475"/>
        <dbReference type="Rhea" id="RHEA-COMP:20092"/>
        <dbReference type="ChEBI" id="CHEBI:57287"/>
        <dbReference type="ChEBI" id="CHEBI:57292"/>
        <dbReference type="ChEBI" id="CHEBI:83100"/>
        <dbReference type="ChEBI" id="CHEBI:83120"/>
        <dbReference type="EC" id="2.3.1.61"/>
    </reaction>
</comment>
<dbReference type="NCBIfam" id="NF006914">
    <property type="entry name" value="PRK09404.1"/>
    <property type="match status" value="1"/>
</dbReference>
<keyword evidence="5" id="KW-0479">Metal-binding</keyword>
<dbReference type="InterPro" id="IPR023213">
    <property type="entry name" value="CAT-like_dom_sf"/>
</dbReference>
<evidence type="ECO:0000256" key="9">
    <source>
        <dbReference type="ARBA" id="ARBA00023268"/>
    </source>
</evidence>
<keyword evidence="9" id="KW-0511">Multifunctional enzyme</keyword>
<keyword evidence="8" id="KW-0786">Thiamine pyrophosphate</keyword>
<dbReference type="Gene3D" id="1.10.287.1150">
    <property type="entry name" value="TPP helical domain"/>
    <property type="match status" value="1"/>
</dbReference>
<comment type="cofactor">
    <cofactor evidence="1">
        <name>Mg(2+)</name>
        <dbReference type="ChEBI" id="CHEBI:18420"/>
    </cofactor>
</comment>
<evidence type="ECO:0000256" key="3">
    <source>
        <dbReference type="ARBA" id="ARBA00004813"/>
    </source>
</evidence>
<dbReference type="SUPFAM" id="SSF52777">
    <property type="entry name" value="CoA-dependent acyltransferases"/>
    <property type="match status" value="1"/>
</dbReference>
<dbReference type="Gene3D" id="3.40.50.970">
    <property type="match status" value="1"/>
</dbReference>
<dbReference type="SMART" id="SM00861">
    <property type="entry name" value="Transket_pyr"/>
    <property type="match status" value="1"/>
</dbReference>